<organism evidence="2 3">
    <name type="scientific">bacterium (Candidatus Ratteibacteria) CG23_combo_of_CG06-09_8_20_14_all_48_7</name>
    <dbReference type="NCBI Taxonomy" id="2014292"/>
    <lineage>
        <taxon>Bacteria</taxon>
        <taxon>Candidatus Ratteibacteria</taxon>
    </lineage>
</organism>
<reference evidence="2 3" key="1">
    <citation type="submission" date="2017-09" db="EMBL/GenBank/DDBJ databases">
        <title>Depth-based differentiation of microbial function through sediment-hosted aquifers and enrichment of novel symbionts in the deep terrestrial subsurface.</title>
        <authorList>
            <person name="Probst A.J."/>
            <person name="Ladd B."/>
            <person name="Jarett J.K."/>
            <person name="Geller-Mcgrath D.E."/>
            <person name="Sieber C.M."/>
            <person name="Emerson J.B."/>
            <person name="Anantharaman K."/>
            <person name="Thomas B.C."/>
            <person name="Malmstrom R."/>
            <person name="Stieglmeier M."/>
            <person name="Klingl A."/>
            <person name="Woyke T."/>
            <person name="Ryan C.M."/>
            <person name="Banfield J.F."/>
        </authorList>
    </citation>
    <scope>NUCLEOTIDE SEQUENCE [LARGE SCALE GENOMIC DNA]</scope>
    <source>
        <strain evidence="2">CG23_combo_of_CG06-09_8_20_14_all_48_7</strain>
    </source>
</reference>
<evidence type="ECO:0000313" key="3">
    <source>
        <dbReference type="Proteomes" id="UP000230392"/>
    </source>
</evidence>
<sequence length="64" mass="7458">ELIYKVKLFDLYRARELPKGFCSITFSVSFQSAERTLTHSEIELIQKRIIAELERLGLKLRGCV</sequence>
<dbReference type="SUPFAM" id="SSF54991">
    <property type="entry name" value="Anticodon-binding domain of PheRS"/>
    <property type="match status" value="1"/>
</dbReference>
<dbReference type="Proteomes" id="UP000230392">
    <property type="component" value="Unassembled WGS sequence"/>
</dbReference>
<dbReference type="EMBL" id="PCRF01000091">
    <property type="protein sequence ID" value="PIP16478.1"/>
    <property type="molecule type" value="Genomic_DNA"/>
</dbReference>
<comment type="caution">
    <text evidence="2">The sequence shown here is derived from an EMBL/GenBank/DDBJ whole genome shotgun (WGS) entry which is preliminary data.</text>
</comment>
<dbReference type="InterPro" id="IPR005121">
    <property type="entry name" value="Fdx_antiC-bd"/>
</dbReference>
<dbReference type="PROSITE" id="PS51447">
    <property type="entry name" value="FDX_ACB"/>
    <property type="match status" value="1"/>
</dbReference>
<dbReference type="Gene3D" id="3.30.70.380">
    <property type="entry name" value="Ferrodoxin-fold anticodon-binding domain"/>
    <property type="match status" value="1"/>
</dbReference>
<feature type="non-terminal residue" evidence="2">
    <location>
        <position position="1"/>
    </location>
</feature>
<evidence type="ECO:0000313" key="2">
    <source>
        <dbReference type="EMBL" id="PIP16478.1"/>
    </source>
</evidence>
<dbReference type="AlphaFoldDB" id="A0A2G9YB80"/>
<evidence type="ECO:0000259" key="1">
    <source>
        <dbReference type="PROSITE" id="PS51447"/>
    </source>
</evidence>
<feature type="domain" description="FDX-ACB" evidence="1">
    <location>
        <begin position="1"/>
        <end position="61"/>
    </location>
</feature>
<gene>
    <name evidence="2" type="ORF">COX46_01970</name>
</gene>
<name>A0A2G9YB80_9BACT</name>
<protein>
    <recommendedName>
        <fullName evidence="1">FDX-ACB domain-containing protein</fullName>
    </recommendedName>
</protein>
<dbReference type="InterPro" id="IPR036690">
    <property type="entry name" value="Fdx_antiC-bd_sf"/>
</dbReference>
<dbReference type="Pfam" id="PF03147">
    <property type="entry name" value="FDX-ACB"/>
    <property type="match status" value="1"/>
</dbReference>
<accession>A0A2G9YB80</accession>
<proteinExistence type="predicted"/>
<dbReference type="SMART" id="SM00896">
    <property type="entry name" value="FDX-ACB"/>
    <property type="match status" value="1"/>
</dbReference>